<dbReference type="InterPro" id="IPR009057">
    <property type="entry name" value="Homeodomain-like_sf"/>
</dbReference>
<dbReference type="PANTHER" id="PTHR30055">
    <property type="entry name" value="HTH-TYPE TRANSCRIPTIONAL REGULATOR RUTR"/>
    <property type="match status" value="1"/>
</dbReference>
<keyword evidence="7" id="KW-1185">Reference proteome</keyword>
<dbReference type="Gene3D" id="1.10.357.10">
    <property type="entry name" value="Tetracycline Repressor, domain 2"/>
    <property type="match status" value="1"/>
</dbReference>
<organism evidence="6 7">
    <name type="scientific">Demequina zhanjiangensis</name>
    <dbReference type="NCBI Taxonomy" id="3051659"/>
    <lineage>
        <taxon>Bacteria</taxon>
        <taxon>Bacillati</taxon>
        <taxon>Actinomycetota</taxon>
        <taxon>Actinomycetes</taxon>
        <taxon>Micrococcales</taxon>
        <taxon>Demequinaceae</taxon>
        <taxon>Demequina</taxon>
    </lineage>
</organism>
<dbReference type="InterPro" id="IPR036271">
    <property type="entry name" value="Tet_transcr_reg_TetR-rel_C_sf"/>
</dbReference>
<keyword evidence="2 4" id="KW-0238">DNA-binding</keyword>
<protein>
    <submittedName>
        <fullName evidence="6">TetR family transcriptional regulator</fullName>
    </submittedName>
</protein>
<dbReference type="InterPro" id="IPR023772">
    <property type="entry name" value="DNA-bd_HTH_TetR-type_CS"/>
</dbReference>
<dbReference type="PROSITE" id="PS01081">
    <property type="entry name" value="HTH_TETR_1"/>
    <property type="match status" value="1"/>
</dbReference>
<evidence type="ECO:0000256" key="2">
    <source>
        <dbReference type="ARBA" id="ARBA00023125"/>
    </source>
</evidence>
<dbReference type="PRINTS" id="PR00455">
    <property type="entry name" value="HTHTETR"/>
</dbReference>
<feature type="domain" description="HTH tetR-type" evidence="5">
    <location>
        <begin position="6"/>
        <end position="66"/>
    </location>
</feature>
<reference evidence="6" key="1">
    <citation type="submission" date="2023-06" db="EMBL/GenBank/DDBJ databases">
        <title>SYSU T00b26.</title>
        <authorList>
            <person name="Gao L."/>
            <person name="Fang B.-Z."/>
            <person name="Li W.-J."/>
        </authorList>
    </citation>
    <scope>NUCLEOTIDE SEQUENCE</scope>
    <source>
        <strain evidence="6">SYSU T00b26</strain>
    </source>
</reference>
<dbReference type="SUPFAM" id="SSF48498">
    <property type="entry name" value="Tetracyclin repressor-like, C-terminal domain"/>
    <property type="match status" value="1"/>
</dbReference>
<dbReference type="PANTHER" id="PTHR30055:SF234">
    <property type="entry name" value="HTH-TYPE TRANSCRIPTIONAL REGULATOR BETI"/>
    <property type="match status" value="1"/>
</dbReference>
<dbReference type="PROSITE" id="PS50977">
    <property type="entry name" value="HTH_TETR_2"/>
    <property type="match status" value="1"/>
</dbReference>
<dbReference type="InterPro" id="IPR050109">
    <property type="entry name" value="HTH-type_TetR-like_transc_reg"/>
</dbReference>
<evidence type="ECO:0000313" key="6">
    <source>
        <dbReference type="EMBL" id="MDN4473860.1"/>
    </source>
</evidence>
<accession>A0ABT8G3Z4</accession>
<dbReference type="InterPro" id="IPR001647">
    <property type="entry name" value="HTH_TetR"/>
</dbReference>
<keyword evidence="1" id="KW-0805">Transcription regulation</keyword>
<dbReference type="Pfam" id="PF00440">
    <property type="entry name" value="TetR_N"/>
    <property type="match status" value="1"/>
</dbReference>
<dbReference type="Pfam" id="PF17931">
    <property type="entry name" value="TetR_C_23"/>
    <property type="match status" value="1"/>
</dbReference>
<name>A0ABT8G3Z4_9MICO</name>
<evidence type="ECO:0000313" key="7">
    <source>
        <dbReference type="Proteomes" id="UP001172738"/>
    </source>
</evidence>
<dbReference type="InterPro" id="IPR041673">
    <property type="entry name" value="TetR_C_23"/>
</dbReference>
<evidence type="ECO:0000256" key="4">
    <source>
        <dbReference type="PROSITE-ProRule" id="PRU00335"/>
    </source>
</evidence>
<evidence type="ECO:0000256" key="1">
    <source>
        <dbReference type="ARBA" id="ARBA00023015"/>
    </source>
</evidence>
<dbReference type="EMBL" id="JAUHPV010000008">
    <property type="protein sequence ID" value="MDN4473860.1"/>
    <property type="molecule type" value="Genomic_DNA"/>
</dbReference>
<evidence type="ECO:0000256" key="3">
    <source>
        <dbReference type="ARBA" id="ARBA00023163"/>
    </source>
</evidence>
<dbReference type="Proteomes" id="UP001172738">
    <property type="component" value="Unassembled WGS sequence"/>
</dbReference>
<feature type="DNA-binding region" description="H-T-H motif" evidence="4">
    <location>
        <begin position="29"/>
        <end position="48"/>
    </location>
</feature>
<keyword evidence="3" id="KW-0804">Transcription</keyword>
<proteinExistence type="predicted"/>
<dbReference type="RefSeq" id="WP_301129794.1">
    <property type="nucleotide sequence ID" value="NZ_JAUHPV010000008.1"/>
</dbReference>
<gene>
    <name evidence="6" type="ORF">QQX04_12715</name>
</gene>
<comment type="caution">
    <text evidence="6">The sequence shown here is derived from an EMBL/GenBank/DDBJ whole genome shotgun (WGS) entry which is preliminary data.</text>
</comment>
<evidence type="ECO:0000259" key="5">
    <source>
        <dbReference type="PROSITE" id="PS50977"/>
    </source>
</evidence>
<dbReference type="SUPFAM" id="SSF46689">
    <property type="entry name" value="Homeodomain-like"/>
    <property type="match status" value="1"/>
</dbReference>
<sequence length="232" mass="25620">MPTLDSTTRDRIVEAATELILEHGYERTTMRAIAERAGVSQGSAYYYFSGKEDLVQGFYLRIAREHADLSRERMEGEKALKTRLAITLDTYLEVSGRYRAVAESLVSMAVVPTSPLSPFSAESKPARETFIALYDDVVEGSELRADARLRAALPELLWLVQMILTLGWVQDLSPEAKVSRKIVSRLAPTLARLIKAARFKPLSPLAGEAIDALDAIKEARQARVRGDDGAAP</sequence>